<gene>
    <name evidence="3" type="ORF">HOP12_15060</name>
</gene>
<sequence>MRAKTDRIRVGDLARETGKTVRAIHLYEEMGLLTPVTRTSGGFRLYDRSAIDRVKWMDMLHGLGFSLQEMRDVLREWWQADLGPDAMKRLREVFEERLIATRETIKRQRELEHELLAGLAYLETCNQCGTNESAVGCVHCELDHGVAREPVLVAGFKSAPERGSGARSNRSSFVPLAEIAGSEVKSMDAPARGPRSRA</sequence>
<evidence type="ECO:0000259" key="2">
    <source>
        <dbReference type="PROSITE" id="PS50937"/>
    </source>
</evidence>
<comment type="caution">
    <text evidence="3">The sequence shown here is derived from an EMBL/GenBank/DDBJ whole genome shotgun (WGS) entry which is preliminary data.</text>
</comment>
<dbReference type="PANTHER" id="PTHR30204:SF90">
    <property type="entry name" value="HTH-TYPE TRANSCRIPTIONAL ACTIVATOR MTA"/>
    <property type="match status" value="1"/>
</dbReference>
<dbReference type="InterPro" id="IPR000551">
    <property type="entry name" value="MerR-type_HTH_dom"/>
</dbReference>
<dbReference type="PRINTS" id="PR00040">
    <property type="entry name" value="HTHMERR"/>
</dbReference>
<name>A0A849SNT1_UNCEI</name>
<proteinExistence type="predicted"/>
<evidence type="ECO:0000313" key="3">
    <source>
        <dbReference type="EMBL" id="NOT35463.1"/>
    </source>
</evidence>
<dbReference type="SUPFAM" id="SSF46955">
    <property type="entry name" value="Putative DNA-binding domain"/>
    <property type="match status" value="1"/>
</dbReference>
<protein>
    <submittedName>
        <fullName evidence="3">MerR family transcriptional regulator</fullName>
    </submittedName>
</protein>
<dbReference type="InterPro" id="IPR047057">
    <property type="entry name" value="MerR_fam"/>
</dbReference>
<dbReference type="Proteomes" id="UP000580839">
    <property type="component" value="Unassembled WGS sequence"/>
</dbReference>
<feature type="domain" description="HTH merR-type" evidence="2">
    <location>
        <begin position="7"/>
        <end position="76"/>
    </location>
</feature>
<evidence type="ECO:0000313" key="4">
    <source>
        <dbReference type="Proteomes" id="UP000580839"/>
    </source>
</evidence>
<reference evidence="3 4" key="1">
    <citation type="submission" date="2020-04" db="EMBL/GenBank/DDBJ databases">
        <title>Metagenomic profiling of ammonia- and methane-oxidizing microorganisms in a Dutch drinking water treatment plant.</title>
        <authorList>
            <person name="Poghosyan L."/>
            <person name="Leucker S."/>
        </authorList>
    </citation>
    <scope>NUCLEOTIDE SEQUENCE [LARGE SCALE GENOMIC DNA]</scope>
    <source>
        <strain evidence="3">S-RSF-IL-03</strain>
    </source>
</reference>
<accession>A0A849SNT1</accession>
<keyword evidence="1" id="KW-0238">DNA-binding</keyword>
<dbReference type="EMBL" id="JABFRW010000196">
    <property type="protein sequence ID" value="NOT35463.1"/>
    <property type="molecule type" value="Genomic_DNA"/>
</dbReference>
<dbReference type="PROSITE" id="PS50937">
    <property type="entry name" value="HTH_MERR_2"/>
    <property type="match status" value="1"/>
</dbReference>
<dbReference type="Pfam" id="PF13411">
    <property type="entry name" value="MerR_1"/>
    <property type="match status" value="1"/>
</dbReference>
<dbReference type="InterPro" id="IPR009061">
    <property type="entry name" value="DNA-bd_dom_put_sf"/>
</dbReference>
<dbReference type="GO" id="GO:0003677">
    <property type="term" value="F:DNA binding"/>
    <property type="evidence" value="ECO:0007669"/>
    <property type="project" value="UniProtKB-KW"/>
</dbReference>
<dbReference type="Gene3D" id="1.10.1660.10">
    <property type="match status" value="1"/>
</dbReference>
<evidence type="ECO:0000256" key="1">
    <source>
        <dbReference type="ARBA" id="ARBA00023125"/>
    </source>
</evidence>
<dbReference type="PANTHER" id="PTHR30204">
    <property type="entry name" value="REDOX-CYCLING DRUG-SENSING TRANSCRIPTIONAL ACTIVATOR SOXR"/>
    <property type="match status" value="1"/>
</dbReference>
<dbReference type="GO" id="GO:0003700">
    <property type="term" value="F:DNA-binding transcription factor activity"/>
    <property type="evidence" value="ECO:0007669"/>
    <property type="project" value="InterPro"/>
</dbReference>
<dbReference type="SMART" id="SM00422">
    <property type="entry name" value="HTH_MERR"/>
    <property type="match status" value="1"/>
</dbReference>
<dbReference type="AlphaFoldDB" id="A0A849SNT1"/>
<organism evidence="3 4">
    <name type="scientific">Eiseniibacteriota bacterium</name>
    <dbReference type="NCBI Taxonomy" id="2212470"/>
    <lineage>
        <taxon>Bacteria</taxon>
        <taxon>Candidatus Eiseniibacteriota</taxon>
    </lineage>
</organism>